<sequence length="344" mass="36470">MSGRFRRAVVTGGTGFLSRRLCQHLLERETDVVCMAGLVTEGPTGIAVPRGGPRLEFRLTAVTEPFDVPGEVDLVVHLRSPAAAADYPRYPLEALDRGSVGTRNALVLAARKGARFVLASATETHGDPWVSASPGDSPGPLDAAGPRNAFDEATRYAETLTSAYQREGVASTAIARVFNSYGSGMRPDDGRMLVTLASQALRGEPVTLIGGADLVTSLCHADDTVRGLLLLADSDIGGPLNIGSPRDITLGEIASRIIALTGSSSDIRSVPLPPDEPATRKPDVTFAQLTLGFEPRVPLDEGLAETLDWFRRGIAAEPAARPREEGPAACWLLDQAAELAAWQR</sequence>
<evidence type="ECO:0000256" key="3">
    <source>
        <dbReference type="ARBA" id="ARBA00023027"/>
    </source>
</evidence>
<gene>
    <name evidence="6" type="ORF">EAS64_35670</name>
</gene>
<dbReference type="Gene3D" id="3.40.50.720">
    <property type="entry name" value="NAD(P)-binding Rossmann-like Domain"/>
    <property type="match status" value="2"/>
</dbReference>
<dbReference type="OrthoDB" id="9801785at2"/>
<evidence type="ECO:0000256" key="4">
    <source>
        <dbReference type="ARBA" id="ARBA00023239"/>
    </source>
</evidence>
<keyword evidence="7" id="KW-1185">Reference proteome</keyword>
<dbReference type="GO" id="GO:0070403">
    <property type="term" value="F:NAD+ binding"/>
    <property type="evidence" value="ECO:0007669"/>
    <property type="project" value="InterPro"/>
</dbReference>
<dbReference type="EMBL" id="RPFW01000008">
    <property type="protein sequence ID" value="TVZ00701.1"/>
    <property type="molecule type" value="Genomic_DNA"/>
</dbReference>
<comment type="cofactor">
    <cofactor evidence="1">
        <name>NAD(+)</name>
        <dbReference type="ChEBI" id="CHEBI:57540"/>
    </cofactor>
</comment>
<dbReference type="GO" id="GO:0042732">
    <property type="term" value="P:D-xylose metabolic process"/>
    <property type="evidence" value="ECO:0007669"/>
    <property type="project" value="InterPro"/>
</dbReference>
<evidence type="ECO:0000313" key="7">
    <source>
        <dbReference type="Proteomes" id="UP000460272"/>
    </source>
</evidence>
<evidence type="ECO:0000259" key="5">
    <source>
        <dbReference type="Pfam" id="PF01370"/>
    </source>
</evidence>
<dbReference type="PANTHER" id="PTHR43078">
    <property type="entry name" value="UDP-GLUCURONIC ACID DECARBOXYLASE-RELATED"/>
    <property type="match status" value="1"/>
</dbReference>
<keyword evidence="3" id="KW-0520">NAD</keyword>
<dbReference type="InterPro" id="IPR036291">
    <property type="entry name" value="NAD(P)-bd_dom_sf"/>
</dbReference>
<dbReference type="PANTHER" id="PTHR43078:SF6">
    <property type="entry name" value="UDP-GLUCURONIC ACID DECARBOXYLASE 1"/>
    <property type="match status" value="1"/>
</dbReference>
<reference evidence="6 7" key="1">
    <citation type="submission" date="2018-11" db="EMBL/GenBank/DDBJ databases">
        <title>Trebonia kvetii gen.nov., sp.nov., a novel acidophilic actinobacterium, and proposal of the new actinobacterial family Treboniaceae fam. nov.</title>
        <authorList>
            <person name="Rapoport D."/>
            <person name="Sagova-Mareckova M."/>
            <person name="Sedlacek I."/>
            <person name="Provaznik J."/>
            <person name="Kralova S."/>
            <person name="Pavlinic D."/>
            <person name="Benes V."/>
            <person name="Kopecky J."/>
        </authorList>
    </citation>
    <scope>NUCLEOTIDE SEQUENCE [LARGE SCALE GENOMIC DNA]</scope>
    <source>
        <strain evidence="6 7">15Tr583</strain>
    </source>
</reference>
<evidence type="ECO:0000256" key="1">
    <source>
        <dbReference type="ARBA" id="ARBA00001911"/>
    </source>
</evidence>
<dbReference type="AlphaFoldDB" id="A0A6P2BQI7"/>
<keyword evidence="4" id="KW-0456">Lyase</keyword>
<keyword evidence="2" id="KW-0210">Decarboxylase</keyword>
<dbReference type="RefSeq" id="WP_145860366.1">
    <property type="nucleotide sequence ID" value="NZ_RPFW01000008.1"/>
</dbReference>
<dbReference type="GO" id="GO:0048040">
    <property type="term" value="F:UDP-glucuronate decarboxylase activity"/>
    <property type="evidence" value="ECO:0007669"/>
    <property type="project" value="TreeGrafter"/>
</dbReference>
<dbReference type="Pfam" id="PF01370">
    <property type="entry name" value="Epimerase"/>
    <property type="match status" value="1"/>
</dbReference>
<evidence type="ECO:0000256" key="2">
    <source>
        <dbReference type="ARBA" id="ARBA00022793"/>
    </source>
</evidence>
<accession>A0A6P2BQI7</accession>
<dbReference type="GO" id="GO:0005737">
    <property type="term" value="C:cytoplasm"/>
    <property type="evidence" value="ECO:0007669"/>
    <property type="project" value="TreeGrafter"/>
</dbReference>
<dbReference type="SUPFAM" id="SSF51735">
    <property type="entry name" value="NAD(P)-binding Rossmann-fold domains"/>
    <property type="match status" value="1"/>
</dbReference>
<protein>
    <submittedName>
        <fullName evidence="6">NAD-dependent epimerase/dehydratase family protein</fullName>
    </submittedName>
</protein>
<comment type="caution">
    <text evidence="6">The sequence shown here is derived from an EMBL/GenBank/DDBJ whole genome shotgun (WGS) entry which is preliminary data.</text>
</comment>
<feature type="domain" description="NAD-dependent epimerase/dehydratase" evidence="5">
    <location>
        <begin position="9"/>
        <end position="243"/>
    </location>
</feature>
<name>A0A6P2BQI7_9ACTN</name>
<proteinExistence type="predicted"/>
<dbReference type="InterPro" id="IPR044516">
    <property type="entry name" value="UXS-like"/>
</dbReference>
<evidence type="ECO:0000313" key="6">
    <source>
        <dbReference type="EMBL" id="TVZ00701.1"/>
    </source>
</evidence>
<organism evidence="6 7">
    <name type="scientific">Trebonia kvetii</name>
    <dbReference type="NCBI Taxonomy" id="2480626"/>
    <lineage>
        <taxon>Bacteria</taxon>
        <taxon>Bacillati</taxon>
        <taxon>Actinomycetota</taxon>
        <taxon>Actinomycetes</taxon>
        <taxon>Streptosporangiales</taxon>
        <taxon>Treboniaceae</taxon>
        <taxon>Trebonia</taxon>
    </lineage>
</organism>
<dbReference type="InterPro" id="IPR001509">
    <property type="entry name" value="Epimerase_deHydtase"/>
</dbReference>
<dbReference type="Proteomes" id="UP000460272">
    <property type="component" value="Unassembled WGS sequence"/>
</dbReference>